<dbReference type="SUPFAM" id="SSF48264">
    <property type="entry name" value="Cytochrome P450"/>
    <property type="match status" value="1"/>
</dbReference>
<evidence type="ECO:0000256" key="11">
    <source>
        <dbReference type="PIRSR" id="PIRSR602401-1"/>
    </source>
</evidence>
<evidence type="ECO:0000256" key="8">
    <source>
        <dbReference type="ARBA" id="ARBA00023004"/>
    </source>
</evidence>
<evidence type="ECO:0000256" key="7">
    <source>
        <dbReference type="ARBA" id="ARBA00023002"/>
    </source>
</evidence>
<evidence type="ECO:0000256" key="4">
    <source>
        <dbReference type="ARBA" id="ARBA00022692"/>
    </source>
</evidence>
<name>A0A1D6MPA7_MAIZE</name>
<dbReference type="InterPro" id="IPR036396">
    <property type="entry name" value="Cyt_P450_sf"/>
</dbReference>
<dbReference type="Gene3D" id="1.10.630.10">
    <property type="entry name" value="Cytochrome P450"/>
    <property type="match status" value="2"/>
</dbReference>
<gene>
    <name evidence="13" type="ORF">ZEAMMB73_Zm00001d040232</name>
</gene>
<dbReference type="GO" id="GO:0006629">
    <property type="term" value="P:lipid metabolic process"/>
    <property type="evidence" value="ECO:0007669"/>
    <property type="project" value="UniProtKB-ARBA"/>
</dbReference>
<dbReference type="GO" id="GO:0016705">
    <property type="term" value="F:oxidoreductase activity, acting on paired donors, with incorporation or reduction of molecular oxygen"/>
    <property type="evidence" value="ECO:0007669"/>
    <property type="project" value="InterPro"/>
</dbReference>
<dbReference type="GO" id="GO:0016020">
    <property type="term" value="C:membrane"/>
    <property type="evidence" value="ECO:0007669"/>
    <property type="project" value="UniProtKB-SubCell"/>
</dbReference>
<protein>
    <submittedName>
        <fullName evidence="13">Cytochrome P450 family 72 subfamily A polypeptide 8</fullName>
    </submittedName>
</protein>
<dbReference type="GO" id="GO:0004497">
    <property type="term" value="F:monooxygenase activity"/>
    <property type="evidence" value="ECO:0007669"/>
    <property type="project" value="UniProtKB-KW"/>
</dbReference>
<keyword evidence="3 11" id="KW-0349">Heme</keyword>
<dbReference type="EMBL" id="CM007649">
    <property type="protein sequence ID" value="ONM30883.1"/>
    <property type="molecule type" value="Genomic_DNA"/>
</dbReference>
<comment type="subcellular location">
    <subcellularLocation>
        <location evidence="1">Membrane</location>
    </subcellularLocation>
</comment>
<evidence type="ECO:0000256" key="10">
    <source>
        <dbReference type="ARBA" id="ARBA00023136"/>
    </source>
</evidence>
<evidence type="ECO:0000256" key="2">
    <source>
        <dbReference type="ARBA" id="ARBA00010617"/>
    </source>
</evidence>
<dbReference type="PANTHER" id="PTHR24282">
    <property type="entry name" value="CYTOCHROME P450 FAMILY MEMBER"/>
    <property type="match status" value="1"/>
</dbReference>
<dbReference type="InterPro" id="IPR050665">
    <property type="entry name" value="Cytochrome_P450_Monooxygen"/>
</dbReference>
<dbReference type="InterPro" id="IPR002401">
    <property type="entry name" value="Cyt_P450_E_grp-I"/>
</dbReference>
<comment type="similarity">
    <text evidence="2 12">Belongs to the cytochrome P450 family.</text>
</comment>
<keyword evidence="10" id="KW-0472">Membrane</keyword>
<reference evidence="13" key="1">
    <citation type="submission" date="2015-12" db="EMBL/GenBank/DDBJ databases">
        <title>Update maize B73 reference genome by single molecule sequencing technologies.</title>
        <authorList>
            <consortium name="Maize Genome Sequencing Project"/>
            <person name="Ware D."/>
        </authorList>
    </citation>
    <scope>NUCLEOTIDE SEQUENCE [LARGE SCALE GENOMIC DNA]</scope>
    <source>
        <tissue evidence="13">Seedling</tissue>
    </source>
</reference>
<dbReference type="InParanoid" id="A0A1D6MPA7"/>
<proteinExistence type="inferred from homology"/>
<evidence type="ECO:0000256" key="9">
    <source>
        <dbReference type="ARBA" id="ARBA00023033"/>
    </source>
</evidence>
<dbReference type="InterPro" id="IPR017972">
    <property type="entry name" value="Cyt_P450_CS"/>
</dbReference>
<organism evidence="13">
    <name type="scientific">Zea mays</name>
    <name type="common">Maize</name>
    <dbReference type="NCBI Taxonomy" id="4577"/>
    <lineage>
        <taxon>Eukaryota</taxon>
        <taxon>Viridiplantae</taxon>
        <taxon>Streptophyta</taxon>
        <taxon>Embryophyta</taxon>
        <taxon>Tracheophyta</taxon>
        <taxon>Spermatophyta</taxon>
        <taxon>Magnoliopsida</taxon>
        <taxon>Liliopsida</taxon>
        <taxon>Poales</taxon>
        <taxon>Poaceae</taxon>
        <taxon>PACMAD clade</taxon>
        <taxon>Panicoideae</taxon>
        <taxon>Andropogonodae</taxon>
        <taxon>Andropogoneae</taxon>
        <taxon>Tripsacinae</taxon>
        <taxon>Zea</taxon>
    </lineage>
</organism>
<feature type="binding site" description="axial binding residue" evidence="11">
    <location>
        <position position="249"/>
    </location>
    <ligand>
        <name>heme</name>
        <dbReference type="ChEBI" id="CHEBI:30413"/>
    </ligand>
    <ligandPart>
        <name>Fe</name>
        <dbReference type="ChEBI" id="CHEBI:18248"/>
    </ligandPart>
</feature>
<evidence type="ECO:0000313" key="13">
    <source>
        <dbReference type="EMBL" id="ONM30883.1"/>
    </source>
</evidence>
<evidence type="ECO:0000256" key="5">
    <source>
        <dbReference type="ARBA" id="ARBA00022723"/>
    </source>
</evidence>
<dbReference type="GO" id="GO:0020037">
    <property type="term" value="F:heme binding"/>
    <property type="evidence" value="ECO:0007669"/>
    <property type="project" value="InterPro"/>
</dbReference>
<comment type="cofactor">
    <cofactor evidence="11">
        <name>heme</name>
        <dbReference type="ChEBI" id="CHEBI:30413"/>
    </cofactor>
</comment>
<dbReference type="PRINTS" id="PR00463">
    <property type="entry name" value="EP450I"/>
</dbReference>
<dbReference type="AlphaFoldDB" id="A0A1D6MPA7"/>
<keyword evidence="5 11" id="KW-0479">Metal-binding</keyword>
<dbReference type="STRING" id="4577.A0A1D6MPA7"/>
<keyword evidence="8 11" id="KW-0408">Iron</keyword>
<dbReference type="InterPro" id="IPR001128">
    <property type="entry name" value="Cyt_P450"/>
</dbReference>
<evidence type="ECO:0000256" key="1">
    <source>
        <dbReference type="ARBA" id="ARBA00004370"/>
    </source>
</evidence>
<dbReference type="PANTHER" id="PTHR24282:SF124">
    <property type="entry name" value="CYTOCHROME P450 SUPERFAMILY PROTEIN-RELATED"/>
    <property type="match status" value="1"/>
</dbReference>
<dbReference type="PRINTS" id="PR00385">
    <property type="entry name" value="P450"/>
</dbReference>
<evidence type="ECO:0000256" key="3">
    <source>
        <dbReference type="ARBA" id="ARBA00022617"/>
    </source>
</evidence>
<keyword evidence="7 12" id="KW-0560">Oxidoreductase</keyword>
<dbReference type="Pfam" id="PF00067">
    <property type="entry name" value="p450"/>
    <property type="match status" value="3"/>
</dbReference>
<evidence type="ECO:0000256" key="12">
    <source>
        <dbReference type="RuleBase" id="RU000461"/>
    </source>
</evidence>
<keyword evidence="6" id="KW-1133">Transmembrane helix</keyword>
<dbReference type="Gene3D" id="1.20.120.990">
    <property type="entry name" value="Glycosyltransferase family 88, C-terminal domain"/>
    <property type="match status" value="1"/>
</dbReference>
<keyword evidence="9 12" id="KW-0503">Monooxygenase</keyword>
<accession>A0A1D6MPA7</accession>
<dbReference type="GO" id="GO:0005506">
    <property type="term" value="F:iron ion binding"/>
    <property type="evidence" value="ECO:0007669"/>
    <property type="project" value="InterPro"/>
</dbReference>
<keyword evidence="4" id="KW-0812">Transmembrane</keyword>
<sequence length="302" mass="32957">MLPAFASCCADLVSTWERLVVAADGEPCEVDIWPDMQRLTGDVISRVAFGSSYLEGRRIFELQEEQVHLAMLVAGKIHIPGYMMLPTRVNRRMKRIAAEIEGILRRMIATRESSLRAGKATSDDLLGLLLESNMEQLRGEGGGGGGGTSSGGMSTDDIIGEEEVLRVFGGASCRVLDYDGLSRLKIVTMVLYEVLRLYTPLPALHRRTYKPMELGGVRPERFAEGVARASSAGDAPPSFFPFGWGPRTCVGQTFALLEAKIGLAMILGSFTFELSPSYSHAPFPVVLLKPEHGAQVKLRKLP</sequence>
<dbReference type="SMR" id="A0A1D6MPA7"/>
<evidence type="ECO:0000256" key="6">
    <source>
        <dbReference type="ARBA" id="ARBA00022989"/>
    </source>
</evidence>
<dbReference type="PROSITE" id="PS00086">
    <property type="entry name" value="CYTOCHROME_P450"/>
    <property type="match status" value="1"/>
</dbReference>